<organism evidence="1 2">
    <name type="scientific">Tulasnella calospora MUT 4182</name>
    <dbReference type="NCBI Taxonomy" id="1051891"/>
    <lineage>
        <taxon>Eukaryota</taxon>
        <taxon>Fungi</taxon>
        <taxon>Dikarya</taxon>
        <taxon>Basidiomycota</taxon>
        <taxon>Agaricomycotina</taxon>
        <taxon>Agaricomycetes</taxon>
        <taxon>Cantharellales</taxon>
        <taxon>Tulasnellaceae</taxon>
        <taxon>Tulasnella</taxon>
    </lineage>
</organism>
<dbReference type="AlphaFoldDB" id="A0A0C3QH44"/>
<dbReference type="HOGENOM" id="CLU_051530_3_0_1"/>
<keyword evidence="2" id="KW-1185">Reference proteome</keyword>
<reference evidence="2" key="2">
    <citation type="submission" date="2015-01" db="EMBL/GenBank/DDBJ databases">
        <title>Evolutionary Origins and Diversification of the Mycorrhizal Mutualists.</title>
        <authorList>
            <consortium name="DOE Joint Genome Institute"/>
            <consortium name="Mycorrhizal Genomics Consortium"/>
            <person name="Kohler A."/>
            <person name="Kuo A."/>
            <person name="Nagy L.G."/>
            <person name="Floudas D."/>
            <person name="Copeland A."/>
            <person name="Barry K.W."/>
            <person name="Cichocki N."/>
            <person name="Veneault-Fourrey C."/>
            <person name="LaButti K."/>
            <person name="Lindquist E.A."/>
            <person name="Lipzen A."/>
            <person name="Lundell T."/>
            <person name="Morin E."/>
            <person name="Murat C."/>
            <person name="Riley R."/>
            <person name="Ohm R."/>
            <person name="Sun H."/>
            <person name="Tunlid A."/>
            <person name="Henrissat B."/>
            <person name="Grigoriev I.V."/>
            <person name="Hibbett D.S."/>
            <person name="Martin F."/>
        </authorList>
    </citation>
    <scope>NUCLEOTIDE SEQUENCE [LARGE SCALE GENOMIC DNA]</scope>
    <source>
        <strain evidence="2">MUT 4182</strain>
    </source>
</reference>
<protein>
    <submittedName>
        <fullName evidence="1">Uncharacterized protein</fullName>
    </submittedName>
</protein>
<evidence type="ECO:0000313" key="2">
    <source>
        <dbReference type="Proteomes" id="UP000054248"/>
    </source>
</evidence>
<accession>A0A0C3QH44</accession>
<proteinExistence type="predicted"/>
<sequence>IAIPEGSGVVNILFHVLYNTTSFARYSPDFETLSAVLPFMKKYGLDVSSVGIASAEVVQTLLSFAQERPLDVYTLAAQYGLRELAVAASPYTLDVSLSNLTDQQSVAMGPLYLKWLFFLHFGRSEALKRILVKPFEPHPAGMRGSSCTEDDRSAMCRAWGLVTAYILSLPNTQNISVGSLSSTYGSLMGSVKCGRCKEQLGRTIEEVVRAWGGVQATI</sequence>
<dbReference type="EMBL" id="KN823050">
    <property type="protein sequence ID" value="KIO24989.1"/>
    <property type="molecule type" value="Genomic_DNA"/>
</dbReference>
<dbReference type="Proteomes" id="UP000054248">
    <property type="component" value="Unassembled WGS sequence"/>
</dbReference>
<dbReference type="OrthoDB" id="3265815at2759"/>
<name>A0A0C3QH44_9AGAM</name>
<feature type="non-terminal residue" evidence="1">
    <location>
        <position position="1"/>
    </location>
</feature>
<dbReference type="STRING" id="1051891.A0A0C3QH44"/>
<evidence type="ECO:0000313" key="1">
    <source>
        <dbReference type="EMBL" id="KIO24989.1"/>
    </source>
</evidence>
<reference evidence="1 2" key="1">
    <citation type="submission" date="2014-04" db="EMBL/GenBank/DDBJ databases">
        <authorList>
            <consortium name="DOE Joint Genome Institute"/>
            <person name="Kuo A."/>
            <person name="Girlanda M."/>
            <person name="Perotto S."/>
            <person name="Kohler A."/>
            <person name="Nagy L.G."/>
            <person name="Floudas D."/>
            <person name="Copeland A."/>
            <person name="Barry K.W."/>
            <person name="Cichocki N."/>
            <person name="Veneault-Fourrey C."/>
            <person name="LaButti K."/>
            <person name="Lindquist E.A."/>
            <person name="Lipzen A."/>
            <person name="Lundell T."/>
            <person name="Morin E."/>
            <person name="Murat C."/>
            <person name="Sun H."/>
            <person name="Tunlid A."/>
            <person name="Henrissat B."/>
            <person name="Grigoriev I.V."/>
            <person name="Hibbett D.S."/>
            <person name="Martin F."/>
            <person name="Nordberg H.P."/>
            <person name="Cantor M.N."/>
            <person name="Hua S.X."/>
        </authorList>
    </citation>
    <scope>NUCLEOTIDE SEQUENCE [LARGE SCALE GENOMIC DNA]</scope>
    <source>
        <strain evidence="1 2">MUT 4182</strain>
    </source>
</reference>
<gene>
    <name evidence="1" type="ORF">M407DRAFT_76239</name>
</gene>